<dbReference type="Proteomes" id="UP000288892">
    <property type="component" value="Unassembled WGS sequence"/>
</dbReference>
<feature type="domain" description="DUF5666" evidence="2">
    <location>
        <begin position="146"/>
        <end position="205"/>
    </location>
</feature>
<dbReference type="EMBL" id="MTKS01000044">
    <property type="protein sequence ID" value="RWX52059.1"/>
    <property type="molecule type" value="Genomic_DNA"/>
</dbReference>
<accession>A0A444JG37</accession>
<evidence type="ECO:0000259" key="2">
    <source>
        <dbReference type="Pfam" id="PF18914"/>
    </source>
</evidence>
<keyword evidence="1" id="KW-0732">Signal</keyword>
<feature type="chain" id="PRO_5019279589" description="DUF5666 domain-containing protein" evidence="1">
    <location>
        <begin position="40"/>
        <end position="211"/>
    </location>
</feature>
<dbReference type="Pfam" id="PF18914">
    <property type="entry name" value="DUF5666"/>
    <property type="match status" value="2"/>
</dbReference>
<reference evidence="3 4" key="1">
    <citation type="submission" date="2017-01" db="EMBL/GenBank/DDBJ databases">
        <title>The cable genome- insights into the physiology and evolution of filamentous bacteria capable of sulfide oxidation via long distance electron transfer.</title>
        <authorList>
            <person name="Schreiber L."/>
            <person name="Bjerg J.T."/>
            <person name="Boggild A."/>
            <person name="Van De Vossenberg J."/>
            <person name="Meysman F."/>
            <person name="Nielsen L.P."/>
            <person name="Schramm A."/>
            <person name="Kjeldsen K.U."/>
        </authorList>
    </citation>
    <scope>NUCLEOTIDE SEQUENCE [LARGE SCALE GENOMIC DNA]</scope>
    <source>
        <strain evidence="3">A5</strain>
    </source>
</reference>
<evidence type="ECO:0000313" key="3">
    <source>
        <dbReference type="EMBL" id="RWX52059.1"/>
    </source>
</evidence>
<gene>
    <name evidence="3" type="ORF">VU01_10443</name>
</gene>
<dbReference type="AlphaFoldDB" id="A0A444JG37"/>
<evidence type="ECO:0000256" key="1">
    <source>
        <dbReference type="SAM" id="SignalP"/>
    </source>
</evidence>
<sequence length="211" mass="23726">MNDQIAGGTQFVARNFKKNILILSALMLGCSLFAGPVHASGDERNERNERSEYEGRERYREESKLYGVIEKMPESGYNGTWIINGKTVLVSDTTRIKEKYGRAAVGRYVEAEGVRNGDSFTAYEIEVERSREGRSDDRRGGSKFYGTVETLPQAGVNGVWKINGREVVVTPNTRIKEEYSRLRIGSSVEVEGRLIDNTFTADEIEVKSGRR</sequence>
<dbReference type="InterPro" id="IPR043724">
    <property type="entry name" value="DUF5666"/>
</dbReference>
<keyword evidence="4" id="KW-1185">Reference proteome</keyword>
<name>A0A444JG37_9BACT</name>
<evidence type="ECO:0000313" key="4">
    <source>
        <dbReference type="Proteomes" id="UP000288892"/>
    </source>
</evidence>
<proteinExistence type="predicted"/>
<protein>
    <recommendedName>
        <fullName evidence="2">DUF5666 domain-containing protein</fullName>
    </recommendedName>
</protein>
<organism evidence="3 4">
    <name type="scientific">Candidatus Electrothrix marina</name>
    <dbReference type="NCBI Taxonomy" id="1859130"/>
    <lineage>
        <taxon>Bacteria</taxon>
        <taxon>Pseudomonadati</taxon>
        <taxon>Thermodesulfobacteriota</taxon>
        <taxon>Desulfobulbia</taxon>
        <taxon>Desulfobulbales</taxon>
        <taxon>Desulfobulbaceae</taxon>
        <taxon>Candidatus Electrothrix</taxon>
    </lineage>
</organism>
<comment type="caution">
    <text evidence="3">The sequence shown here is derived from an EMBL/GenBank/DDBJ whole genome shotgun (WGS) entry which is preliminary data.</text>
</comment>
<feature type="signal peptide" evidence="1">
    <location>
        <begin position="1"/>
        <end position="39"/>
    </location>
</feature>
<feature type="domain" description="DUF5666" evidence="2">
    <location>
        <begin position="67"/>
        <end position="126"/>
    </location>
</feature>